<dbReference type="PANTHER" id="PTHR44757:SF2">
    <property type="entry name" value="BIOFILM ARCHITECTURE MAINTENANCE PROTEIN MBAA"/>
    <property type="match status" value="1"/>
</dbReference>
<organism evidence="2 3">
    <name type="scientific">Rhizobium aquaticum</name>
    <dbReference type="NCBI Taxonomy" id="1549636"/>
    <lineage>
        <taxon>Bacteria</taxon>
        <taxon>Pseudomonadati</taxon>
        <taxon>Pseudomonadota</taxon>
        <taxon>Alphaproteobacteria</taxon>
        <taxon>Hyphomicrobiales</taxon>
        <taxon>Rhizobiaceae</taxon>
        <taxon>Rhizobium/Agrobacterium group</taxon>
        <taxon>Rhizobium</taxon>
    </lineage>
</organism>
<comment type="caution">
    <text evidence="2">The sequence shown here is derived from an EMBL/GenBank/DDBJ whole genome shotgun (WGS) entry which is preliminary data.</text>
</comment>
<dbReference type="Gene3D" id="3.30.70.270">
    <property type="match status" value="1"/>
</dbReference>
<dbReference type="EMBL" id="JBEPMB010000006">
    <property type="protein sequence ID" value="MET3615075.1"/>
    <property type="molecule type" value="Genomic_DNA"/>
</dbReference>
<dbReference type="SUPFAM" id="SSF55785">
    <property type="entry name" value="PYP-like sensor domain (PAS domain)"/>
    <property type="match status" value="1"/>
</dbReference>
<dbReference type="PANTHER" id="PTHR44757">
    <property type="entry name" value="DIGUANYLATE CYCLASE DGCP"/>
    <property type="match status" value="1"/>
</dbReference>
<dbReference type="RefSeq" id="WP_354557568.1">
    <property type="nucleotide sequence ID" value="NZ_JBEPMB010000006.1"/>
</dbReference>
<dbReference type="NCBIfam" id="TIGR00254">
    <property type="entry name" value="GGDEF"/>
    <property type="match status" value="1"/>
</dbReference>
<dbReference type="InterPro" id="IPR043128">
    <property type="entry name" value="Rev_trsase/Diguanyl_cyclase"/>
</dbReference>
<evidence type="ECO:0000259" key="1">
    <source>
        <dbReference type="PROSITE" id="PS50887"/>
    </source>
</evidence>
<dbReference type="InterPro" id="IPR029787">
    <property type="entry name" value="Nucleotide_cyclase"/>
</dbReference>
<protein>
    <submittedName>
        <fullName evidence="2">Diguanylate cyclase (GGDEF)-like protein</fullName>
    </submittedName>
</protein>
<dbReference type="InterPro" id="IPR052155">
    <property type="entry name" value="Biofilm_reg_signaling"/>
</dbReference>
<dbReference type="PROSITE" id="PS50887">
    <property type="entry name" value="GGDEF"/>
    <property type="match status" value="1"/>
</dbReference>
<evidence type="ECO:0000313" key="2">
    <source>
        <dbReference type="EMBL" id="MET3615075.1"/>
    </source>
</evidence>
<dbReference type="Gene3D" id="3.30.450.20">
    <property type="entry name" value="PAS domain"/>
    <property type="match status" value="1"/>
</dbReference>
<dbReference type="SMART" id="SM00267">
    <property type="entry name" value="GGDEF"/>
    <property type="match status" value="1"/>
</dbReference>
<proteinExistence type="predicted"/>
<dbReference type="CDD" id="cd01949">
    <property type="entry name" value="GGDEF"/>
    <property type="match status" value="1"/>
</dbReference>
<dbReference type="Pfam" id="PF00990">
    <property type="entry name" value="GGDEF"/>
    <property type="match status" value="1"/>
</dbReference>
<reference evidence="2 3" key="1">
    <citation type="submission" date="2024-06" db="EMBL/GenBank/DDBJ databases">
        <title>Genomic Encyclopedia of Type Strains, Phase IV (KMG-IV): sequencing the most valuable type-strain genomes for metagenomic binning, comparative biology and taxonomic classification.</title>
        <authorList>
            <person name="Goeker M."/>
        </authorList>
    </citation>
    <scope>NUCLEOTIDE SEQUENCE [LARGE SCALE GENOMIC DNA]</scope>
    <source>
        <strain evidence="2 3">DSM 29780</strain>
    </source>
</reference>
<sequence length="321" mass="35212">MYSELIARGTTGDIAAGAATSLEQFHRIQDLFDKTFRVSRVGIWVCTLPDEKLTWTDTVFDLFDLDPQSPLRRSDIVALYTPGSREALGKLRSAAIADGQGFTLDAEIVTGKGRTRWIRITAIVERVDGIATRLFGMKQDITAEKMMFEQVRYAAEVDPLTELASRAKFDSVFSDIYAGRDPLSYGLLLIDLDGFKAVNDRLGHQAGDQCLAMAGQRLLKALPQARLIARLGGDEFAVLYPCETTEALRGAGHRIVEALEYWWGRGSDKLKLTASVGAALIDRDIAAKDVFSQADKALYRVKAEGKGGLQMASEIDITNAA</sequence>
<name>A0ABV2J2T0_9HYPH</name>
<dbReference type="SUPFAM" id="SSF55073">
    <property type="entry name" value="Nucleotide cyclase"/>
    <property type="match status" value="1"/>
</dbReference>
<dbReference type="InterPro" id="IPR035965">
    <property type="entry name" value="PAS-like_dom_sf"/>
</dbReference>
<feature type="domain" description="GGDEF" evidence="1">
    <location>
        <begin position="183"/>
        <end position="314"/>
    </location>
</feature>
<evidence type="ECO:0000313" key="3">
    <source>
        <dbReference type="Proteomes" id="UP001549047"/>
    </source>
</evidence>
<accession>A0ABV2J2T0</accession>
<dbReference type="InterPro" id="IPR000160">
    <property type="entry name" value="GGDEF_dom"/>
</dbReference>
<gene>
    <name evidence="2" type="ORF">ABID16_003418</name>
</gene>
<keyword evidence="3" id="KW-1185">Reference proteome</keyword>
<dbReference type="Proteomes" id="UP001549047">
    <property type="component" value="Unassembled WGS sequence"/>
</dbReference>